<evidence type="ECO:0000313" key="1">
    <source>
        <dbReference type="EMBL" id="JAH27129.1"/>
    </source>
</evidence>
<sequence length="63" mass="7085">MHRPSSLFCAGSCNTSRPLGISGNDWVLSELHRTQFCGYQTVGQMKRSFRNLDILLIVPLNFA</sequence>
<dbReference type="EMBL" id="GBXM01081448">
    <property type="protein sequence ID" value="JAH27129.1"/>
    <property type="molecule type" value="Transcribed_RNA"/>
</dbReference>
<name>A0A0E9RDF2_ANGAN</name>
<dbReference type="AlphaFoldDB" id="A0A0E9RDF2"/>
<reference evidence="1" key="2">
    <citation type="journal article" date="2015" name="Fish Shellfish Immunol.">
        <title>Early steps in the European eel (Anguilla anguilla)-Vibrio vulnificus interaction in the gills: Role of the RtxA13 toxin.</title>
        <authorList>
            <person name="Callol A."/>
            <person name="Pajuelo D."/>
            <person name="Ebbesson L."/>
            <person name="Teles M."/>
            <person name="MacKenzie S."/>
            <person name="Amaro C."/>
        </authorList>
    </citation>
    <scope>NUCLEOTIDE SEQUENCE</scope>
</reference>
<organism evidence="1">
    <name type="scientific">Anguilla anguilla</name>
    <name type="common">European freshwater eel</name>
    <name type="synonym">Muraena anguilla</name>
    <dbReference type="NCBI Taxonomy" id="7936"/>
    <lineage>
        <taxon>Eukaryota</taxon>
        <taxon>Metazoa</taxon>
        <taxon>Chordata</taxon>
        <taxon>Craniata</taxon>
        <taxon>Vertebrata</taxon>
        <taxon>Euteleostomi</taxon>
        <taxon>Actinopterygii</taxon>
        <taxon>Neopterygii</taxon>
        <taxon>Teleostei</taxon>
        <taxon>Anguilliformes</taxon>
        <taxon>Anguillidae</taxon>
        <taxon>Anguilla</taxon>
    </lineage>
</organism>
<protein>
    <submittedName>
        <fullName evidence="1">Uncharacterized protein</fullName>
    </submittedName>
</protein>
<proteinExistence type="predicted"/>
<reference evidence="1" key="1">
    <citation type="submission" date="2014-11" db="EMBL/GenBank/DDBJ databases">
        <authorList>
            <person name="Amaro Gonzalez C."/>
        </authorList>
    </citation>
    <scope>NUCLEOTIDE SEQUENCE</scope>
</reference>
<accession>A0A0E9RDF2</accession>